<reference evidence="5 6" key="1">
    <citation type="submission" date="2020-08" db="EMBL/GenBank/DDBJ databases">
        <title>Genomic Encyclopedia of Type Strains, Phase IV (KMG-IV): sequencing the most valuable type-strain genomes for metagenomic binning, comparative biology and taxonomic classification.</title>
        <authorList>
            <person name="Goeker M."/>
        </authorList>
    </citation>
    <scope>NUCLEOTIDE SEQUENCE [LARGE SCALE GENOMIC DNA]</scope>
    <source>
        <strain evidence="5 6">DSM 17245</strain>
    </source>
</reference>
<comment type="function">
    <text evidence="1">Has phosphodiesterase (PDE) activity against cyclic-di-AMP (c-di-AMP).</text>
</comment>
<dbReference type="Pfam" id="PF02272">
    <property type="entry name" value="DHHA1"/>
    <property type="match status" value="1"/>
</dbReference>
<evidence type="ECO:0000256" key="2">
    <source>
        <dbReference type="PIRSR" id="PIRSR026583-50"/>
    </source>
</evidence>
<feature type="binding site" evidence="2">
    <location>
        <position position="375"/>
    </location>
    <ligand>
        <name>Mn(2+)</name>
        <dbReference type="ChEBI" id="CHEBI:29035"/>
        <label>2</label>
    </ligand>
</feature>
<sequence length="680" mass="76861">MKKRKSIPGTIDQYLRWPIWLSLLWIPILISVSFIDWKAFFVLLFFAVVYVCFVLYLYQSRKSKLMSSLLEFSLKANDSNARLFEEMPTAYCIVNEEGGILWENKAFHHILQKDSGVKKNLLSLFPNIQKEILTESGAVLEVHSSFKDRKYCIDLIRVDSLQDAEPESLTLSEETRLIAVYLRDETEELELQQKLDEERIVVGLAYVDNYEEVMEQIEEVRRSLLTALVDRKINRYIDSANGVVKKIEKDKYFFILKQSALEKMMDDRFSILEEVKKVDVGNDLSVTLSLGIGFGAGDYAQNYEYARTSMDMALGRGGDQAIVKTPEKLNFFGGKSQSTERVTRVKARVKAQAFQELIESKDKVLIMGHINSDMDCLGSSVGVYRMVTALDKRAYIVQNGVTSTILPLKERFLENEDYPKDMFIDGETAKDLVDNNTMLVVVDCDRPSIIDEPELLTMVKTKVVFDHHRQSSETIQGAVLSYCEPYASSASELIAEMMQYIRDGIKAKPIEADCMYGGIVIDTREFTNQTGVRTFEAAAYLRRCGADITRIRKVFREDFSDYQAKAEAISRADIYRDFFAISSVSCEGTESPTVLGAKTANELLNIRGIKASVVLTKVNDVVFISARSIDEMNVQVLMEKLGGGGHRTVAGAQIKEGEVADCIVQVKKAIDEMIEEGEVE</sequence>
<dbReference type="FunFam" id="3.90.1640.10:FF:000002">
    <property type="entry name" value="Cyclic-di-AMP phosphodiesterase"/>
    <property type="match status" value="1"/>
</dbReference>
<keyword evidence="3" id="KW-1133">Transmembrane helix</keyword>
<dbReference type="Gene3D" id="3.10.310.30">
    <property type="match status" value="1"/>
</dbReference>
<dbReference type="InterPro" id="IPR038763">
    <property type="entry name" value="DHH_sf"/>
</dbReference>
<dbReference type="PIRSF" id="PIRSF026583">
    <property type="entry name" value="YybT"/>
    <property type="match status" value="1"/>
</dbReference>
<keyword evidence="3" id="KW-0812">Transmembrane</keyword>
<keyword evidence="1 3" id="KW-0472">Membrane</keyword>
<proteinExistence type="inferred from homology"/>
<feature type="binding site" evidence="2">
    <location>
        <position position="443"/>
    </location>
    <ligand>
        <name>Mn(2+)</name>
        <dbReference type="ChEBI" id="CHEBI:29035"/>
        <label>1</label>
    </ligand>
</feature>
<dbReference type="InterPro" id="IPR051319">
    <property type="entry name" value="Oligoribo/pAp-PDE_c-di-AMP_PDE"/>
</dbReference>
<evidence type="ECO:0000259" key="4">
    <source>
        <dbReference type="PROSITE" id="PS50887"/>
    </source>
</evidence>
<dbReference type="GO" id="GO:0046872">
    <property type="term" value="F:metal ion binding"/>
    <property type="evidence" value="ECO:0007669"/>
    <property type="project" value="UniProtKB-KW"/>
</dbReference>
<dbReference type="InterPro" id="IPR000160">
    <property type="entry name" value="GGDEF_dom"/>
</dbReference>
<dbReference type="InterPro" id="IPR014528">
    <property type="entry name" value="GdpP/PdeA"/>
</dbReference>
<feature type="transmembrane region" description="Helical" evidence="3">
    <location>
        <begin position="40"/>
        <end position="58"/>
    </location>
</feature>
<feature type="binding site" evidence="2">
    <location>
        <position position="373"/>
    </location>
    <ligand>
        <name>Mn(2+)</name>
        <dbReference type="ChEBI" id="CHEBI:29035"/>
        <label>1</label>
    </ligand>
</feature>
<dbReference type="GeneID" id="85015565"/>
<dbReference type="GO" id="GO:0016787">
    <property type="term" value="F:hydrolase activity"/>
    <property type="evidence" value="ECO:0007669"/>
    <property type="project" value="UniProtKB-UniRule"/>
</dbReference>
<dbReference type="Proteomes" id="UP000522163">
    <property type="component" value="Unassembled WGS sequence"/>
</dbReference>
<protein>
    <recommendedName>
        <fullName evidence="1">Cyclic-di-AMP phosphodiesterase</fullName>
        <ecNumber evidence="1">3.1.4.-</ecNumber>
    </recommendedName>
</protein>
<organism evidence="5 6">
    <name type="scientific">Oribacterium sinus</name>
    <dbReference type="NCBI Taxonomy" id="237576"/>
    <lineage>
        <taxon>Bacteria</taxon>
        <taxon>Bacillati</taxon>
        <taxon>Bacillota</taxon>
        <taxon>Clostridia</taxon>
        <taxon>Lachnospirales</taxon>
        <taxon>Lachnospiraceae</taxon>
        <taxon>Oribacterium</taxon>
    </lineage>
</organism>
<evidence type="ECO:0000256" key="3">
    <source>
        <dbReference type="SAM" id="Phobius"/>
    </source>
</evidence>
<dbReference type="Gene3D" id="3.90.1640.10">
    <property type="entry name" value="inorganic pyrophosphatase (n-terminal core)"/>
    <property type="match status" value="1"/>
</dbReference>
<dbReference type="GO" id="GO:0003676">
    <property type="term" value="F:nucleic acid binding"/>
    <property type="evidence" value="ECO:0007669"/>
    <property type="project" value="UniProtKB-UniRule"/>
</dbReference>
<dbReference type="PROSITE" id="PS50887">
    <property type="entry name" value="GGDEF"/>
    <property type="match status" value="1"/>
</dbReference>
<feature type="binding site" evidence="2">
    <location>
        <position position="522"/>
    </location>
    <ligand>
        <name>Mn(2+)</name>
        <dbReference type="ChEBI" id="CHEBI:29035"/>
        <label>2</label>
    </ligand>
</feature>
<dbReference type="EMBL" id="JACHHH010000011">
    <property type="protein sequence ID" value="MBB6042048.1"/>
    <property type="molecule type" value="Genomic_DNA"/>
</dbReference>
<feature type="domain" description="GGDEF" evidence="4">
    <location>
        <begin position="198"/>
        <end position="326"/>
    </location>
</feature>
<evidence type="ECO:0000256" key="1">
    <source>
        <dbReference type="PIRNR" id="PIRNR026583"/>
    </source>
</evidence>
<dbReference type="GO" id="GO:0005886">
    <property type="term" value="C:plasma membrane"/>
    <property type="evidence" value="ECO:0007669"/>
    <property type="project" value="UniProtKB-SubCell"/>
</dbReference>
<dbReference type="SUPFAM" id="SSF64182">
    <property type="entry name" value="DHH phosphoesterases"/>
    <property type="match status" value="1"/>
</dbReference>
<keyword evidence="2" id="KW-0479">Metal-binding</keyword>
<dbReference type="Gene3D" id="3.30.450.20">
    <property type="entry name" value="PAS domain"/>
    <property type="match status" value="1"/>
</dbReference>
<comment type="cofactor">
    <cofactor evidence="2">
        <name>Mn(2+)</name>
        <dbReference type="ChEBI" id="CHEBI:29035"/>
    </cofactor>
    <text evidence="2">For phosphodiesterase activity, probably binds 2 Mn(2+) per subunit.</text>
</comment>
<comment type="similarity">
    <text evidence="1">Belongs to the GdpP/PdeA phosphodiesterase family.</text>
</comment>
<dbReference type="PANTHER" id="PTHR47618">
    <property type="entry name" value="BIFUNCTIONAL OLIGORIBONUCLEASE AND PAP PHOSPHATASE NRNA"/>
    <property type="match status" value="1"/>
</dbReference>
<feature type="transmembrane region" description="Helical" evidence="3">
    <location>
        <begin position="14"/>
        <end position="34"/>
    </location>
</feature>
<feature type="binding site" evidence="2">
    <location>
        <position position="467"/>
    </location>
    <ligand>
        <name>Mn(2+)</name>
        <dbReference type="ChEBI" id="CHEBI:29035"/>
        <label>2</label>
    </ligand>
</feature>
<evidence type="ECO:0000313" key="6">
    <source>
        <dbReference type="Proteomes" id="UP000522163"/>
    </source>
</evidence>
<accession>A0A7W9W317</accession>
<keyword evidence="2" id="KW-0464">Manganese</keyword>
<keyword evidence="1" id="KW-0378">Hydrolase</keyword>
<dbReference type="PANTHER" id="PTHR47618:SF2">
    <property type="entry name" value="CYCLIC-DI-AMP PHOSPHODIESTERASE GDPP"/>
    <property type="match status" value="1"/>
</dbReference>
<gene>
    <name evidence="5" type="ORF">HNQ46_002043</name>
</gene>
<dbReference type="RefSeq" id="WP_183684567.1">
    <property type="nucleotide sequence ID" value="NZ_JACHHH010000011.1"/>
</dbReference>
<dbReference type="EC" id="3.1.4.-" evidence="1"/>
<feature type="binding site" evidence="2">
    <location>
        <position position="369"/>
    </location>
    <ligand>
        <name>Mn(2+)</name>
        <dbReference type="ChEBI" id="CHEBI:29035"/>
        <label>1</label>
    </ligand>
</feature>
<comment type="subcellular location">
    <subcellularLocation>
        <location evidence="1">Cell membrane</location>
    </subcellularLocation>
</comment>
<evidence type="ECO:0000313" key="5">
    <source>
        <dbReference type="EMBL" id="MBB6042048.1"/>
    </source>
</evidence>
<dbReference type="InterPro" id="IPR003156">
    <property type="entry name" value="DHHA1_dom"/>
</dbReference>
<comment type="catalytic activity">
    <reaction evidence="1">
        <text>3',3'-c-di-AMP + H2O = 5'-O-phosphonoadenylyl-(3'-&gt;5')-adenosine + H(+)</text>
        <dbReference type="Rhea" id="RHEA:54420"/>
        <dbReference type="ChEBI" id="CHEBI:15377"/>
        <dbReference type="ChEBI" id="CHEBI:15378"/>
        <dbReference type="ChEBI" id="CHEBI:71500"/>
        <dbReference type="ChEBI" id="CHEBI:138171"/>
    </reaction>
</comment>
<dbReference type="AlphaFoldDB" id="A0A7W9W317"/>
<dbReference type="Pfam" id="PF24898">
    <property type="entry name" value="GGDEF_GdpP"/>
    <property type="match status" value="1"/>
</dbReference>
<name>A0A7W9W317_9FIRM</name>
<dbReference type="InterPro" id="IPR001667">
    <property type="entry name" value="DDH_dom"/>
</dbReference>
<keyword evidence="1" id="KW-1003">Cell membrane</keyword>
<feature type="binding site" evidence="2">
    <location>
        <position position="443"/>
    </location>
    <ligand>
        <name>Mn(2+)</name>
        <dbReference type="ChEBI" id="CHEBI:29035"/>
        <label>2</label>
    </ligand>
</feature>
<dbReference type="Pfam" id="PF01368">
    <property type="entry name" value="DHH"/>
    <property type="match status" value="1"/>
</dbReference>
<comment type="caution">
    <text evidence="5">The sequence shown here is derived from an EMBL/GenBank/DDBJ whole genome shotgun (WGS) entry which is preliminary data.</text>
</comment>